<proteinExistence type="predicted"/>
<reference evidence="1" key="1">
    <citation type="journal article" date="2021" name="Proc. Natl. Acad. Sci. U.S.A.">
        <title>A Catalog of Tens of Thousands of Viruses from Human Metagenomes Reveals Hidden Associations with Chronic Diseases.</title>
        <authorList>
            <person name="Tisza M.J."/>
            <person name="Buck C.B."/>
        </authorList>
    </citation>
    <scope>NUCLEOTIDE SEQUENCE</scope>
    <source>
        <strain evidence="1">CtcyQ27</strain>
    </source>
</reference>
<evidence type="ECO:0000313" key="1">
    <source>
        <dbReference type="EMBL" id="DAF93213.1"/>
    </source>
</evidence>
<dbReference type="EMBL" id="BK016080">
    <property type="protein sequence ID" value="DAF93213.1"/>
    <property type="molecule type" value="Genomic_DNA"/>
</dbReference>
<name>A0A8S5UFG2_9CAUD</name>
<accession>A0A8S5UFG2</accession>
<organism evidence="1">
    <name type="scientific">Myoviridae sp. ctcyQ27</name>
    <dbReference type="NCBI Taxonomy" id="2825139"/>
    <lineage>
        <taxon>Viruses</taxon>
        <taxon>Duplodnaviria</taxon>
        <taxon>Heunggongvirae</taxon>
        <taxon>Uroviricota</taxon>
        <taxon>Caudoviricetes</taxon>
    </lineage>
</organism>
<protein>
    <submittedName>
        <fullName evidence="1">Uncharacterized protein</fullName>
    </submittedName>
</protein>
<sequence length="153" mass="18027">MNKKHNGWVSETKYYLNDLIFIYTDLNTNKKILLFPGKYVALIYPFEKMYPNIPFSWFYPFGSPVGFYCGIQYMLTYNLRDDIYFHYTVAQMLNIYRHICIANANIPYRYLSSKLASLFGINSYDVIQCRSLFRPFTIGPDINMEIKIKGGAK</sequence>